<dbReference type="GO" id="GO:0008420">
    <property type="term" value="F:RNA polymerase II CTD heptapeptide repeat phosphatase activity"/>
    <property type="evidence" value="ECO:0007669"/>
    <property type="project" value="UniProtKB-UniRule"/>
</dbReference>
<feature type="compositionally biased region" description="Basic residues" evidence="14">
    <location>
        <begin position="39"/>
        <end position="55"/>
    </location>
</feature>
<reference evidence="16" key="1">
    <citation type="submission" date="2019-06" db="EMBL/GenBank/DDBJ databases">
        <authorList>
            <consortium name="Wellcome Sanger Institute Data Sharing"/>
        </authorList>
    </citation>
    <scope>NUCLEOTIDE SEQUENCE [LARGE SCALE GENOMIC DNA]</scope>
</reference>
<evidence type="ECO:0000256" key="1">
    <source>
        <dbReference type="ARBA" id="ARBA00004123"/>
    </source>
</evidence>
<evidence type="ECO:0000256" key="7">
    <source>
        <dbReference type="ARBA" id="ARBA00022912"/>
    </source>
</evidence>
<dbReference type="GO" id="GO:0005634">
    <property type="term" value="C:nucleus"/>
    <property type="evidence" value="ECO:0007669"/>
    <property type="project" value="UniProtKB-SubCell"/>
</dbReference>
<dbReference type="GO" id="GO:0005737">
    <property type="term" value="C:cytoplasm"/>
    <property type="evidence" value="ECO:0007669"/>
    <property type="project" value="TreeGrafter"/>
</dbReference>
<feature type="region of interest" description="Disordered" evidence="14">
    <location>
        <begin position="561"/>
        <end position="580"/>
    </location>
</feature>
<keyword evidence="6 13" id="KW-0862">Zinc</keyword>
<dbReference type="InterPro" id="IPR039693">
    <property type="entry name" value="Rtr1/RPAP2"/>
</dbReference>
<feature type="region of interest" description="Disordered" evidence="14">
    <location>
        <begin position="372"/>
        <end position="404"/>
    </location>
</feature>
<comment type="catalytic activity">
    <reaction evidence="11 13">
        <text>O-phospho-L-threonyl-[protein] + H2O = L-threonyl-[protein] + phosphate</text>
        <dbReference type="Rhea" id="RHEA:47004"/>
        <dbReference type="Rhea" id="RHEA-COMP:11060"/>
        <dbReference type="Rhea" id="RHEA-COMP:11605"/>
        <dbReference type="ChEBI" id="CHEBI:15377"/>
        <dbReference type="ChEBI" id="CHEBI:30013"/>
        <dbReference type="ChEBI" id="CHEBI:43474"/>
        <dbReference type="ChEBI" id="CHEBI:61977"/>
        <dbReference type="EC" id="3.1.3.16"/>
    </reaction>
</comment>
<comment type="subcellular location">
    <subcellularLocation>
        <location evidence="1 13">Nucleus</location>
    </subcellularLocation>
</comment>
<dbReference type="GeneTree" id="ENSGT00390000017965"/>
<dbReference type="AlphaFoldDB" id="A0A667XFP6"/>
<dbReference type="InterPro" id="IPR038534">
    <property type="entry name" value="Rtr1/RPAP2_sf"/>
</dbReference>
<feature type="compositionally biased region" description="Low complexity" evidence="14">
    <location>
        <begin position="229"/>
        <end position="245"/>
    </location>
</feature>
<evidence type="ECO:0000256" key="13">
    <source>
        <dbReference type="RuleBase" id="RU367080"/>
    </source>
</evidence>
<dbReference type="EC" id="3.1.3.16" evidence="13"/>
<sequence length="702" mass="78931">MRGSLAADLSVVLAVESNASPVRGETPPNRNMEREQMRRSARSSKPSKKGGKNVKARSAEEEARRREAVKEALREKLELERRARQVVERLLDDSITEDFLVDCARFITCANYKDAVEERSIIKLCGYPICSNKLSKIPTQQYKISTKTNRVYDITERKCFCSNFCYKASKEFELQISKTPLWLRQHESPPEITLMTKGDRGSSGEEVRLAERRICEDDIDNPVPDNPEGSKSLKQHSSSGGLSHSDSSDGEQEQDFVSSMVSHRQGRSVHWGDLPKRSDEGDQREGGKMEGETDKEGILHQQSENVDQDRQLRVENRHDSLGYKTQLDAGKQLHTVSTGQPGEQQTPLEVKNILVEETTAKLNSCTITEPVTHTTLQPTDPTRTQDTSPVVSPPFTDTNSTESKAQLHVTTTSQDSQPDISITQVGMSKRGAAGLRDLLKQHTTGTKPDDIRQNLLEGLRRTLKEWRTEETLKFLYGTDFSSLIPPTDGTEEKEEEEELDEDDLEEVVEVEEGGTAARLPQEQNRPTAAAPDYKTLQKETQEQELRIREFYKGTWIVPEEANQQTKDSEVSAQDQGGKDPVLPLIDSQAQHVIQKRITVDKLNSCLRNIVGPLQLTMSDISTDLNSLVRTFRFTNTNIIHKTPEWTLIAVVLLHLLAEVLPVVREALESPVSVEYLNTLMKELSLQQDDLLSLVQLLKTPAL</sequence>
<evidence type="ECO:0000256" key="12">
    <source>
        <dbReference type="PROSITE-ProRule" id="PRU00812"/>
    </source>
</evidence>
<feature type="compositionally biased region" description="Acidic residues" evidence="14">
    <location>
        <begin position="489"/>
        <end position="512"/>
    </location>
</feature>
<dbReference type="PROSITE" id="PS51479">
    <property type="entry name" value="ZF_RTR1"/>
    <property type="match status" value="1"/>
</dbReference>
<evidence type="ECO:0000256" key="5">
    <source>
        <dbReference type="ARBA" id="ARBA00022801"/>
    </source>
</evidence>
<keyword evidence="17" id="KW-1185">Reference proteome</keyword>
<keyword evidence="3 13" id="KW-0479">Metal-binding</keyword>
<reference evidence="16" key="3">
    <citation type="submission" date="2025-09" db="UniProtKB">
        <authorList>
            <consortium name="Ensembl"/>
        </authorList>
    </citation>
    <scope>IDENTIFICATION</scope>
</reference>
<dbReference type="GO" id="GO:0043175">
    <property type="term" value="F:RNA polymerase core enzyme binding"/>
    <property type="evidence" value="ECO:0007669"/>
    <property type="project" value="UniProtKB-UniRule"/>
</dbReference>
<dbReference type="FunCoup" id="A0A667XFP6">
    <property type="interactions" value="664"/>
</dbReference>
<comment type="catalytic activity">
    <reaction evidence="10 13">
        <text>O-phospho-L-seryl-[protein] + H2O = L-seryl-[protein] + phosphate</text>
        <dbReference type="Rhea" id="RHEA:20629"/>
        <dbReference type="Rhea" id="RHEA-COMP:9863"/>
        <dbReference type="Rhea" id="RHEA-COMP:11604"/>
        <dbReference type="ChEBI" id="CHEBI:15377"/>
        <dbReference type="ChEBI" id="CHEBI:29999"/>
        <dbReference type="ChEBI" id="CHEBI:43474"/>
        <dbReference type="ChEBI" id="CHEBI:83421"/>
        <dbReference type="EC" id="3.1.3.16"/>
    </reaction>
</comment>
<dbReference type="Pfam" id="PF04181">
    <property type="entry name" value="RPAP2_Rtr1"/>
    <property type="match status" value="1"/>
</dbReference>
<feature type="region of interest" description="Disordered" evidence="14">
    <location>
        <begin position="213"/>
        <end position="308"/>
    </location>
</feature>
<keyword evidence="5 13" id="KW-0378">Hydrolase</keyword>
<reference evidence="16" key="2">
    <citation type="submission" date="2025-08" db="UniProtKB">
        <authorList>
            <consortium name="Ensembl"/>
        </authorList>
    </citation>
    <scope>IDENTIFICATION</scope>
</reference>
<comment type="similarity">
    <text evidence="2 12 13">Belongs to the RPAP2 family.</text>
</comment>
<dbReference type="PANTHER" id="PTHR14732:SF0">
    <property type="entry name" value="RNA POLYMERASE II SUBUNIT B1 CTD PHOSPHATASE RPAP2-RELATED"/>
    <property type="match status" value="1"/>
</dbReference>
<dbReference type="Ensembl" id="ENSMMDT00005017012.1">
    <property type="protein sequence ID" value="ENSMMDP00005016585.1"/>
    <property type="gene ID" value="ENSMMDG00005008387.1"/>
</dbReference>
<protein>
    <recommendedName>
        <fullName evidence="13">RNA polymerase II subunit B1 CTD phosphatase RPAP2 homolog</fullName>
        <ecNumber evidence="13">3.1.3.16</ecNumber>
    </recommendedName>
</protein>
<proteinExistence type="inferred from homology"/>
<gene>
    <name evidence="16" type="primary">RPAP2</name>
    <name evidence="16" type="synonym">rpap2</name>
</gene>
<keyword evidence="7 13" id="KW-0904">Protein phosphatase</keyword>
<comment type="subunit">
    <text evidence="13">Associates with the RNA polymerase II complex.</text>
</comment>
<evidence type="ECO:0000256" key="8">
    <source>
        <dbReference type="ARBA" id="ARBA00023242"/>
    </source>
</evidence>
<evidence type="ECO:0000256" key="14">
    <source>
        <dbReference type="SAM" id="MobiDB-lite"/>
    </source>
</evidence>
<dbReference type="GO" id="GO:0008270">
    <property type="term" value="F:zinc ion binding"/>
    <property type="evidence" value="ECO:0007669"/>
    <property type="project" value="UniProtKB-KW"/>
</dbReference>
<evidence type="ECO:0000256" key="6">
    <source>
        <dbReference type="ARBA" id="ARBA00022833"/>
    </source>
</evidence>
<dbReference type="InParanoid" id="A0A667XFP6"/>
<evidence type="ECO:0000259" key="15">
    <source>
        <dbReference type="PROSITE" id="PS51479"/>
    </source>
</evidence>
<name>A0A667XFP6_9TELE</name>
<evidence type="ECO:0000256" key="2">
    <source>
        <dbReference type="ARBA" id="ARBA00005676"/>
    </source>
</evidence>
<keyword evidence="4 13" id="KW-0863">Zinc-finger</keyword>
<feature type="compositionally biased region" description="Polar residues" evidence="14">
    <location>
        <begin position="561"/>
        <end position="574"/>
    </location>
</feature>
<keyword evidence="8 13" id="KW-0539">Nucleus</keyword>
<organism evidence="16 17">
    <name type="scientific">Myripristis murdjan</name>
    <name type="common">pinecone soldierfish</name>
    <dbReference type="NCBI Taxonomy" id="586833"/>
    <lineage>
        <taxon>Eukaryota</taxon>
        <taxon>Metazoa</taxon>
        <taxon>Chordata</taxon>
        <taxon>Craniata</taxon>
        <taxon>Vertebrata</taxon>
        <taxon>Euteleostomi</taxon>
        <taxon>Actinopterygii</taxon>
        <taxon>Neopterygii</taxon>
        <taxon>Teleostei</taxon>
        <taxon>Neoteleostei</taxon>
        <taxon>Acanthomorphata</taxon>
        <taxon>Holocentriformes</taxon>
        <taxon>Holocentridae</taxon>
        <taxon>Myripristis</taxon>
    </lineage>
</organism>
<dbReference type="Proteomes" id="UP000472263">
    <property type="component" value="Chromosome 17"/>
</dbReference>
<evidence type="ECO:0000313" key="16">
    <source>
        <dbReference type="Ensembl" id="ENSMMDP00005016585.1"/>
    </source>
</evidence>
<dbReference type="InterPro" id="IPR007308">
    <property type="entry name" value="Rtr1/RPAP2_dom"/>
</dbReference>
<evidence type="ECO:0000256" key="4">
    <source>
        <dbReference type="ARBA" id="ARBA00022771"/>
    </source>
</evidence>
<evidence type="ECO:0000256" key="9">
    <source>
        <dbReference type="ARBA" id="ARBA00045547"/>
    </source>
</evidence>
<comment type="function">
    <text evidence="9">Protein phosphatase that displays CTD phosphatase activity and regulates transcription of snRNA genes. Recognizes and binds phosphorylated 'Ser-7' of the C-terminal heptapeptide repeat domain (CTD) of the largest RNA polymerase II subunit POLR2A, and mediates dephosphorylation of 'Ser-5' of the CTD, thereby promoting transcription of snRNA genes. Downstream of EIF2AK3/PERK, dephosphorylates ERN1, a sensor for the endoplasmic reticulum unfolded protein response (UPR), to abort failed ER-stress adaptation and trigger apoptosis.</text>
</comment>
<dbReference type="Gene3D" id="1.25.40.820">
    <property type="match status" value="1"/>
</dbReference>
<accession>A0A667XFP6</accession>
<evidence type="ECO:0000313" key="17">
    <source>
        <dbReference type="Proteomes" id="UP000472263"/>
    </source>
</evidence>
<evidence type="ECO:0000256" key="3">
    <source>
        <dbReference type="ARBA" id="ARBA00022723"/>
    </source>
</evidence>
<feature type="region of interest" description="Disordered" evidence="14">
    <location>
        <begin position="479"/>
        <end position="534"/>
    </location>
</feature>
<feature type="domain" description="RTR1-type" evidence="15">
    <location>
        <begin position="102"/>
        <end position="185"/>
    </location>
</feature>
<feature type="region of interest" description="Disordered" evidence="14">
    <location>
        <begin position="16"/>
        <end position="64"/>
    </location>
</feature>
<evidence type="ECO:0000256" key="10">
    <source>
        <dbReference type="ARBA" id="ARBA00047761"/>
    </source>
</evidence>
<feature type="compositionally biased region" description="Basic and acidic residues" evidence="14">
    <location>
        <begin position="273"/>
        <end position="298"/>
    </location>
</feature>
<evidence type="ECO:0000256" key="11">
    <source>
        <dbReference type="ARBA" id="ARBA00048336"/>
    </source>
</evidence>
<dbReference type="PANTHER" id="PTHR14732">
    <property type="entry name" value="RNA POLYMERASE II SUBUNIT B1 CTD PHOSPHATASE RPAP2-RELATED"/>
    <property type="match status" value="1"/>
</dbReference>